<proteinExistence type="predicted"/>
<keyword evidence="4" id="KW-1185">Reference proteome</keyword>
<protein>
    <recommendedName>
        <fullName evidence="2">LysM domain-containing protein</fullName>
    </recommendedName>
</protein>
<feature type="region of interest" description="Disordered" evidence="1">
    <location>
        <begin position="58"/>
        <end position="114"/>
    </location>
</feature>
<name>A0ABR5CJC2_9MICO</name>
<evidence type="ECO:0000313" key="3">
    <source>
        <dbReference type="EMBL" id="KJC65760.1"/>
    </source>
</evidence>
<feature type="compositionally biased region" description="Polar residues" evidence="1">
    <location>
        <begin position="98"/>
        <end position="114"/>
    </location>
</feature>
<evidence type="ECO:0000256" key="1">
    <source>
        <dbReference type="SAM" id="MobiDB-lite"/>
    </source>
</evidence>
<reference evidence="3 4" key="1">
    <citation type="journal article" date="2001" name="Int. J. Syst. Evol. Microbiol.">
        <title>Agreia bicolorata gen. nov., sp. nov., to accommodate actinobacteria isolated from narrow reed grass infected by the nematode Heteroanguina graminophila.</title>
        <authorList>
            <person name="Evtushenko L.I."/>
            <person name="Dorofeeva L.V."/>
            <person name="Dobrovolskaya T.G."/>
            <person name="Streshinskaya G.M."/>
            <person name="Subbotin S.A."/>
            <person name="Tiedje J.M."/>
        </authorList>
    </citation>
    <scope>NUCLEOTIDE SEQUENCE [LARGE SCALE GENOMIC DNA]</scope>
    <source>
        <strain evidence="3 4">VKM Ac-1804</strain>
    </source>
</reference>
<evidence type="ECO:0000259" key="2">
    <source>
        <dbReference type="PROSITE" id="PS51782"/>
    </source>
</evidence>
<dbReference type="InterPro" id="IPR036779">
    <property type="entry name" value="LysM_dom_sf"/>
</dbReference>
<dbReference type="Proteomes" id="UP000032503">
    <property type="component" value="Unassembled WGS sequence"/>
</dbReference>
<dbReference type="EMBL" id="JYFC01000001">
    <property type="protein sequence ID" value="KJC65760.1"/>
    <property type="molecule type" value="Genomic_DNA"/>
</dbReference>
<dbReference type="PROSITE" id="PS51782">
    <property type="entry name" value="LYSM"/>
    <property type="match status" value="1"/>
</dbReference>
<gene>
    <name evidence="3" type="ORF">TZ00_03055</name>
</gene>
<dbReference type="Gene3D" id="3.10.350.10">
    <property type="entry name" value="LysM domain"/>
    <property type="match status" value="1"/>
</dbReference>
<organism evidence="3 4">
    <name type="scientific">Agreia bicolorata</name>
    <dbReference type="NCBI Taxonomy" id="110935"/>
    <lineage>
        <taxon>Bacteria</taxon>
        <taxon>Bacillati</taxon>
        <taxon>Actinomycetota</taxon>
        <taxon>Actinomycetes</taxon>
        <taxon>Micrococcales</taxon>
        <taxon>Microbacteriaceae</taxon>
        <taxon>Agreia</taxon>
    </lineage>
</organism>
<feature type="domain" description="LysM" evidence="2">
    <location>
        <begin position="128"/>
        <end position="173"/>
    </location>
</feature>
<evidence type="ECO:0000313" key="4">
    <source>
        <dbReference type="Proteomes" id="UP000032503"/>
    </source>
</evidence>
<sequence>MRDDRHSGVQNELMTHASRRPRFALLSLTVVLGLTACVPAPAPAPTVTVTQSAPAVTVTPTPAPTPTPTPVAEPEPAPSPEPPAPPVPPNAMGGQTDGGNTATTPLVSDSGSQPFATGTAVPVSDYEYTYTVANQDQVLAIASRFNLQVDDVVRVNFRCSDYLEVQPGDVLDIRWPLDSEQIGGGC</sequence>
<comment type="caution">
    <text evidence="3">The sequence shown here is derived from an EMBL/GenBank/DDBJ whole genome shotgun (WGS) entry which is preliminary data.</text>
</comment>
<accession>A0ABR5CJC2</accession>
<dbReference type="InterPro" id="IPR018392">
    <property type="entry name" value="LysM"/>
</dbReference>
<feature type="compositionally biased region" description="Pro residues" evidence="1">
    <location>
        <begin position="61"/>
        <end position="89"/>
    </location>
</feature>